<proteinExistence type="predicted"/>
<dbReference type="RefSeq" id="WP_100335937.1">
    <property type="nucleotide sequence ID" value="NZ_PGFA01000001.1"/>
</dbReference>
<name>A0A2M9BQP6_9BACT</name>
<dbReference type="EMBL" id="PGFA01000001">
    <property type="protein sequence ID" value="PJJ60280.1"/>
    <property type="molecule type" value="Genomic_DNA"/>
</dbReference>
<dbReference type="AlphaFoldDB" id="A0A2M9BQP6"/>
<evidence type="ECO:0000313" key="2">
    <source>
        <dbReference type="Proteomes" id="UP000228535"/>
    </source>
</evidence>
<protein>
    <submittedName>
        <fullName evidence="1">Uncharacterized protein</fullName>
    </submittedName>
</protein>
<gene>
    <name evidence="1" type="ORF">CLV45_1705</name>
</gene>
<keyword evidence="2" id="KW-1185">Reference proteome</keyword>
<organism evidence="1 2">
    <name type="scientific">Hymenobacter chitinivorans DSM 11115</name>
    <dbReference type="NCBI Taxonomy" id="1121954"/>
    <lineage>
        <taxon>Bacteria</taxon>
        <taxon>Pseudomonadati</taxon>
        <taxon>Bacteroidota</taxon>
        <taxon>Cytophagia</taxon>
        <taxon>Cytophagales</taxon>
        <taxon>Hymenobacteraceae</taxon>
        <taxon>Hymenobacter</taxon>
    </lineage>
</organism>
<evidence type="ECO:0000313" key="1">
    <source>
        <dbReference type="EMBL" id="PJJ60280.1"/>
    </source>
</evidence>
<reference evidence="1 2" key="1">
    <citation type="submission" date="2017-11" db="EMBL/GenBank/DDBJ databases">
        <title>Genomic Encyclopedia of Archaeal and Bacterial Type Strains, Phase II (KMG-II): From Individual Species to Whole Genera.</title>
        <authorList>
            <person name="Goeker M."/>
        </authorList>
    </citation>
    <scope>NUCLEOTIDE SEQUENCE [LARGE SCALE GENOMIC DNA]</scope>
    <source>
        <strain evidence="1 2">DSM 11115</strain>
    </source>
</reference>
<dbReference type="Proteomes" id="UP000228535">
    <property type="component" value="Unassembled WGS sequence"/>
</dbReference>
<accession>A0A2M9BQP6</accession>
<sequence length="198" mass="22602">MTPEIRQLIHQLGGTTPAAPDATLPEFLLATSFPHPLYPRSYAEELFGLDEFYAQHQSLYAQDSAAFFEALRRHFFSDHELPYGQDFYRPFRFTPFTKDTPNYGELDDLVTPAQVQQTIPGEPLEFICFCFSYGFPDHYFVCLGDADPQNPTVYGTDHEVFFQEISTVGSLADFFRRYLTPTEFLALARQHFAGRAAG</sequence>
<dbReference type="OrthoDB" id="879470at2"/>
<comment type="caution">
    <text evidence="1">The sequence shown here is derived from an EMBL/GenBank/DDBJ whole genome shotgun (WGS) entry which is preliminary data.</text>
</comment>